<dbReference type="EMBL" id="BK002726">
    <property type="protein sequence ID" value="DAA04231.1"/>
    <property type="molecule type" value="Genomic_DNA"/>
</dbReference>
<feature type="region of interest" description="Disordered" evidence="1">
    <location>
        <begin position="31"/>
        <end position="57"/>
    </location>
</feature>
<evidence type="ECO:0000256" key="1">
    <source>
        <dbReference type="SAM" id="MobiDB-lite"/>
    </source>
</evidence>
<dbReference type="AlphaFoldDB" id="Q6IJJ0"/>
<evidence type="ECO:0000313" key="2">
    <source>
        <dbReference type="EMBL" id="DAA04231.1"/>
    </source>
</evidence>
<organism evidence="2">
    <name type="scientific">Drosophila melanogaster</name>
    <name type="common">Fruit fly</name>
    <dbReference type="NCBI Taxonomy" id="7227"/>
    <lineage>
        <taxon>Eukaryota</taxon>
        <taxon>Metazoa</taxon>
        <taxon>Ecdysozoa</taxon>
        <taxon>Arthropoda</taxon>
        <taxon>Hexapoda</taxon>
        <taxon>Insecta</taxon>
        <taxon>Pterygota</taxon>
        <taxon>Neoptera</taxon>
        <taxon>Endopterygota</taxon>
        <taxon>Diptera</taxon>
        <taxon>Brachycera</taxon>
        <taxon>Muscomorpha</taxon>
        <taxon>Ephydroidea</taxon>
        <taxon>Drosophilidae</taxon>
        <taxon>Drosophila</taxon>
        <taxon>Sophophora</taxon>
    </lineage>
</organism>
<gene>
    <name evidence="2" type="ORF">HDC14841</name>
</gene>
<name>Q6IJJ0_DROME</name>
<sequence length="169" mass="18638">MKRLWPRTEVGRVLDNRITSITTGHRPECSKVFGLANENPPKRKSQIGSDQGADGRVSVKKVDASMKNTNEQPEQNAVGQQDRIRNQIQTQIQIQIQILRIRIAGARTPRTSSCTCTCQFGLCFSSIEKLSHKRVDNKLESLQSVTQGAAAFPLSCSAEALLTVPCDSD</sequence>
<proteinExistence type="predicted"/>
<reference evidence="2" key="1">
    <citation type="journal article" date="2003" name="Genome Biol.">
        <title>An integrated gene annotation and transcriptional profiling approach towards the full gene content of the Drosophila genome.</title>
        <authorList>
            <person name="Hild M."/>
            <person name="Beckmann B."/>
            <person name="Haas S.A."/>
            <person name="Koch B."/>
            <person name="Solovyev V."/>
            <person name="Busold C."/>
            <person name="Fellenberg K."/>
            <person name="Boutros M."/>
            <person name="Vingron M."/>
            <person name="Sauer F."/>
            <person name="Hoheisel J.D."/>
            <person name="Paro R."/>
        </authorList>
    </citation>
    <scope>NUCLEOTIDE SEQUENCE</scope>
</reference>
<accession>Q6IJJ0</accession>
<protein>
    <submittedName>
        <fullName evidence="2">HDC14841</fullName>
    </submittedName>
</protein>